<name>W9H2G3_9PROT</name>
<evidence type="ECO:0000256" key="3">
    <source>
        <dbReference type="SAM" id="MobiDB-lite"/>
    </source>
</evidence>
<reference evidence="5 6" key="1">
    <citation type="submission" date="2013-08" db="EMBL/GenBank/DDBJ databases">
        <title>The genome sequence of Skermanella stibiiresistens.</title>
        <authorList>
            <person name="Zhu W."/>
            <person name="Wang G."/>
        </authorList>
    </citation>
    <scope>NUCLEOTIDE SEQUENCE [LARGE SCALE GENOMIC DNA]</scope>
    <source>
        <strain evidence="5 6">SB22</strain>
    </source>
</reference>
<protein>
    <submittedName>
        <fullName evidence="5">Alpha/beta hydrolase</fullName>
    </submittedName>
</protein>
<keyword evidence="5" id="KW-0378">Hydrolase</keyword>
<dbReference type="InterPro" id="IPR012020">
    <property type="entry name" value="ABHD4"/>
</dbReference>
<evidence type="ECO:0000256" key="1">
    <source>
        <dbReference type="ARBA" id="ARBA00010884"/>
    </source>
</evidence>
<dbReference type="InterPro" id="IPR029058">
    <property type="entry name" value="AB_hydrolase_fold"/>
</dbReference>
<dbReference type="Proteomes" id="UP000019486">
    <property type="component" value="Unassembled WGS sequence"/>
</dbReference>
<feature type="active site" description="Charge relay system" evidence="2">
    <location>
        <position position="329"/>
    </location>
</feature>
<dbReference type="Pfam" id="PF00561">
    <property type="entry name" value="Abhydrolase_1"/>
    <property type="match status" value="1"/>
</dbReference>
<dbReference type="InterPro" id="IPR050960">
    <property type="entry name" value="AB_hydrolase_4_sf"/>
</dbReference>
<feature type="compositionally biased region" description="Acidic residues" evidence="3">
    <location>
        <begin position="13"/>
        <end position="26"/>
    </location>
</feature>
<keyword evidence="6" id="KW-1185">Reference proteome</keyword>
<accession>W9H2G3</accession>
<dbReference type="PANTHER" id="PTHR10794">
    <property type="entry name" value="ABHYDROLASE DOMAIN-CONTAINING PROTEIN"/>
    <property type="match status" value="1"/>
</dbReference>
<dbReference type="OrthoDB" id="332676at2"/>
<dbReference type="SUPFAM" id="SSF53474">
    <property type="entry name" value="alpha/beta-Hydrolases"/>
    <property type="match status" value="1"/>
</dbReference>
<dbReference type="EMBL" id="AVFL01000015">
    <property type="protein sequence ID" value="EWY38902.1"/>
    <property type="molecule type" value="Genomic_DNA"/>
</dbReference>
<evidence type="ECO:0000256" key="2">
    <source>
        <dbReference type="PIRSR" id="PIRSR005211-1"/>
    </source>
</evidence>
<gene>
    <name evidence="5" type="ORF">N825_10495</name>
</gene>
<feature type="region of interest" description="Disordered" evidence="3">
    <location>
        <begin position="1"/>
        <end position="30"/>
    </location>
</feature>
<dbReference type="GO" id="GO:0034338">
    <property type="term" value="F:short-chain carboxylesterase activity"/>
    <property type="evidence" value="ECO:0007669"/>
    <property type="project" value="TreeGrafter"/>
</dbReference>
<dbReference type="GO" id="GO:0047372">
    <property type="term" value="F:monoacylglycerol lipase activity"/>
    <property type="evidence" value="ECO:0007669"/>
    <property type="project" value="TreeGrafter"/>
</dbReference>
<dbReference type="Gene3D" id="3.40.50.1820">
    <property type="entry name" value="alpha/beta hydrolase"/>
    <property type="match status" value="1"/>
</dbReference>
<dbReference type="PIRSF" id="PIRSF005211">
    <property type="entry name" value="Ab_hydro_YheT"/>
    <property type="match status" value="1"/>
</dbReference>
<organism evidence="5 6">
    <name type="scientific">Skermanella stibiiresistens SB22</name>
    <dbReference type="NCBI Taxonomy" id="1385369"/>
    <lineage>
        <taxon>Bacteria</taxon>
        <taxon>Pseudomonadati</taxon>
        <taxon>Pseudomonadota</taxon>
        <taxon>Alphaproteobacteria</taxon>
        <taxon>Rhodospirillales</taxon>
        <taxon>Azospirillaceae</taxon>
        <taxon>Skermanella</taxon>
    </lineage>
</organism>
<dbReference type="InterPro" id="IPR000073">
    <property type="entry name" value="AB_hydrolase_1"/>
</dbReference>
<dbReference type="PANTHER" id="PTHR10794:SF94">
    <property type="entry name" value="ESTERASE YHET-RELATED"/>
    <property type="match status" value="1"/>
</dbReference>
<feature type="active site" description="Charge relay system" evidence="2">
    <location>
        <position position="179"/>
    </location>
</feature>
<evidence type="ECO:0000313" key="6">
    <source>
        <dbReference type="Proteomes" id="UP000019486"/>
    </source>
</evidence>
<feature type="domain" description="AB hydrolase-1" evidence="4">
    <location>
        <begin position="102"/>
        <end position="332"/>
    </location>
</feature>
<dbReference type="STRING" id="1385369.N825_10495"/>
<evidence type="ECO:0000259" key="4">
    <source>
        <dbReference type="Pfam" id="PF00561"/>
    </source>
</evidence>
<comment type="caution">
    <text evidence="5">The sequence shown here is derived from an EMBL/GenBank/DDBJ whole genome shotgun (WGS) entry which is preliminary data.</text>
</comment>
<sequence>MNSIQPNPTIADPDPDFPDQGIDEDASAFTPPPFDFPSFAPRAPWWGADLQTVRSVLIRGRYRPEDFPEKRMRFRMLDGTGDVLHATLNWPAEPSGDLPLAVLVHGVTGDTESHYMRASAAVLLRRGLAVLRLNLRGAGPSQPFCVEQYHAGRTEDLRMVLAQIAAHLTRHGIVLIGFSLGANLTLKMLGEGTPERVIAAAAVSAPIDLAETSRRMMSRRNFFYHRRVVARMKEEVLGMPVPESYKAIVRQVRNCREFDERFVAPRHGWSGADEYHEVNSAVRFMGRIRVPTLVIHALDDPWIPADAYLGFDWGSNPWLTSLLPRGGGHVGFHGAGADPWHDQCIVSFLKGMIKGFGDSDAKTA</sequence>
<proteinExistence type="inferred from homology"/>
<dbReference type="AlphaFoldDB" id="W9H2G3"/>
<comment type="similarity">
    <text evidence="1">Belongs to the AB hydrolase superfamily. AB hydrolase 4 family.</text>
</comment>
<feature type="active site" description="Charge relay system" evidence="2">
    <location>
        <position position="300"/>
    </location>
</feature>
<evidence type="ECO:0000313" key="5">
    <source>
        <dbReference type="EMBL" id="EWY38902.1"/>
    </source>
</evidence>
<dbReference type="RefSeq" id="WP_084164895.1">
    <property type="nucleotide sequence ID" value="NZ_AVFL01000015.1"/>
</dbReference>